<gene>
    <name evidence="1" type="ORF">Pen02_55960</name>
</gene>
<organism evidence="1 2">
    <name type="scientific">Plantactinospora endophytica</name>
    <dbReference type="NCBI Taxonomy" id="673535"/>
    <lineage>
        <taxon>Bacteria</taxon>
        <taxon>Bacillati</taxon>
        <taxon>Actinomycetota</taxon>
        <taxon>Actinomycetes</taxon>
        <taxon>Micromonosporales</taxon>
        <taxon>Micromonosporaceae</taxon>
        <taxon>Plantactinospora</taxon>
    </lineage>
</organism>
<dbReference type="EMBL" id="BONW01000028">
    <property type="protein sequence ID" value="GIG90660.1"/>
    <property type="molecule type" value="Genomic_DNA"/>
</dbReference>
<evidence type="ECO:0008006" key="3">
    <source>
        <dbReference type="Google" id="ProtNLM"/>
    </source>
</evidence>
<proteinExistence type="predicted"/>
<evidence type="ECO:0000313" key="1">
    <source>
        <dbReference type="EMBL" id="GIG90660.1"/>
    </source>
</evidence>
<dbReference type="RefSeq" id="WP_203869055.1">
    <property type="nucleotide sequence ID" value="NZ_BONW01000028.1"/>
</dbReference>
<reference evidence="1 2" key="1">
    <citation type="submission" date="2021-01" db="EMBL/GenBank/DDBJ databases">
        <title>Whole genome shotgun sequence of Plantactinospora endophytica NBRC 110450.</title>
        <authorList>
            <person name="Komaki H."/>
            <person name="Tamura T."/>
        </authorList>
    </citation>
    <scope>NUCLEOTIDE SEQUENCE [LARGE SCALE GENOMIC DNA]</scope>
    <source>
        <strain evidence="1 2">NBRC 110450</strain>
    </source>
</reference>
<accession>A0ABQ4E7G7</accession>
<comment type="caution">
    <text evidence="1">The sequence shown here is derived from an EMBL/GenBank/DDBJ whole genome shotgun (WGS) entry which is preliminary data.</text>
</comment>
<keyword evidence="2" id="KW-1185">Reference proteome</keyword>
<protein>
    <recommendedName>
        <fullName evidence="3">Thioredoxin-like fold domain-containing protein</fullName>
    </recommendedName>
</protein>
<dbReference type="Proteomes" id="UP000646749">
    <property type="component" value="Unassembled WGS sequence"/>
</dbReference>
<evidence type="ECO:0000313" key="2">
    <source>
        <dbReference type="Proteomes" id="UP000646749"/>
    </source>
</evidence>
<name>A0ABQ4E7G7_9ACTN</name>
<sequence length="352" mass="37462">MAFHAPTVQDDLRLFTEAGLLAAQEAEQVLEVISDAFPFAEAMDNAESIHVHVNADDVASLPVGARLTDACQETSNSAQERKFSFPSGLNVIFASEPTAQDEFIPGAAPQAKPYVDHLGVDLREENTATQRIFDAIPDAATRAGWRHVYQAGPVRCCHTMMGPKHWVYPPEGAEGSRRPIEFAFGDLHSSDEYLGCDYRPIDPAHPLAARAGELVPDCAPSAAPAVTAVAGRPAVSTPAKIYVFEECSCNTTPSQPLLDALQERYSSADVKAFDMAKPTGIVPLPPALFLALEAEGSRCLPALVVDGKVRTQGWLPTPAAAVALVDDPDQASAPLRRPANAADACCTTDACC</sequence>